<dbReference type="Gene3D" id="3.20.20.70">
    <property type="entry name" value="Aldolase class I"/>
    <property type="match status" value="1"/>
</dbReference>
<dbReference type="PROSITE" id="PS51918">
    <property type="entry name" value="RADICAL_SAM"/>
    <property type="match status" value="1"/>
</dbReference>
<evidence type="ECO:0000256" key="1">
    <source>
        <dbReference type="ARBA" id="ARBA00001966"/>
    </source>
</evidence>
<keyword evidence="4" id="KW-0479">Metal-binding</keyword>
<evidence type="ECO:0000313" key="9">
    <source>
        <dbReference type="EMBL" id="PWE18078.1"/>
    </source>
</evidence>
<dbReference type="NCBIfam" id="TIGR02495">
    <property type="entry name" value="NrdG2"/>
    <property type="match status" value="1"/>
</dbReference>
<dbReference type="InterPro" id="IPR007197">
    <property type="entry name" value="rSAM"/>
</dbReference>
<dbReference type="GO" id="GO:0046872">
    <property type="term" value="F:metal ion binding"/>
    <property type="evidence" value="ECO:0007669"/>
    <property type="project" value="UniProtKB-KW"/>
</dbReference>
<evidence type="ECO:0000256" key="3">
    <source>
        <dbReference type="ARBA" id="ARBA00022691"/>
    </source>
</evidence>
<dbReference type="Pfam" id="PF04055">
    <property type="entry name" value="Radical_SAM"/>
    <property type="match status" value="1"/>
</dbReference>
<dbReference type="SUPFAM" id="SSF102114">
    <property type="entry name" value="Radical SAM enzymes"/>
    <property type="match status" value="1"/>
</dbReference>
<dbReference type="CDD" id="cd01335">
    <property type="entry name" value="Radical_SAM"/>
    <property type="match status" value="1"/>
</dbReference>
<dbReference type="PANTHER" id="PTHR30352:SF13">
    <property type="entry name" value="GLYCYL-RADICAL ENZYME ACTIVATING ENZYME YJJW-RELATED"/>
    <property type="match status" value="1"/>
</dbReference>
<dbReference type="GO" id="GO:0051539">
    <property type="term" value="F:4 iron, 4 sulfur cluster binding"/>
    <property type="evidence" value="ECO:0007669"/>
    <property type="project" value="UniProtKB-KW"/>
</dbReference>
<dbReference type="InterPro" id="IPR034457">
    <property type="entry name" value="Organic_radical-activating"/>
</dbReference>
<dbReference type="InterPro" id="IPR012840">
    <property type="entry name" value="NrdG2"/>
</dbReference>
<keyword evidence="5" id="KW-0408">Iron</keyword>
<evidence type="ECO:0000256" key="5">
    <source>
        <dbReference type="ARBA" id="ARBA00023004"/>
    </source>
</evidence>
<accession>A0A2U2BVN8</accession>
<dbReference type="InterPro" id="IPR013785">
    <property type="entry name" value="Aldolase_TIM"/>
</dbReference>
<dbReference type="SFLD" id="SFLDS00029">
    <property type="entry name" value="Radical_SAM"/>
    <property type="match status" value="1"/>
</dbReference>
<evidence type="ECO:0000256" key="6">
    <source>
        <dbReference type="ARBA" id="ARBA00023014"/>
    </source>
</evidence>
<evidence type="ECO:0000256" key="7">
    <source>
        <dbReference type="SAM" id="MobiDB-lite"/>
    </source>
</evidence>
<organism evidence="9 10">
    <name type="scientific">Marinicauda salina</name>
    <dbReference type="NCBI Taxonomy" id="2135793"/>
    <lineage>
        <taxon>Bacteria</taxon>
        <taxon>Pseudomonadati</taxon>
        <taxon>Pseudomonadota</taxon>
        <taxon>Alphaproteobacteria</taxon>
        <taxon>Maricaulales</taxon>
        <taxon>Maricaulaceae</taxon>
        <taxon>Marinicauda</taxon>
    </lineage>
</organism>
<keyword evidence="3" id="KW-0949">S-adenosyl-L-methionine</keyword>
<feature type="region of interest" description="Disordered" evidence="7">
    <location>
        <begin position="1"/>
        <end position="20"/>
    </location>
</feature>
<dbReference type="AlphaFoldDB" id="A0A2U2BVN8"/>
<evidence type="ECO:0000313" key="10">
    <source>
        <dbReference type="Proteomes" id="UP000245168"/>
    </source>
</evidence>
<dbReference type="GO" id="GO:0003824">
    <property type="term" value="F:catalytic activity"/>
    <property type="evidence" value="ECO:0007669"/>
    <property type="project" value="InterPro"/>
</dbReference>
<dbReference type="SFLD" id="SFLDG01094">
    <property type="entry name" value="Uncharacterised_Radical_SAM_Su"/>
    <property type="match status" value="1"/>
</dbReference>
<proteinExistence type="predicted"/>
<protein>
    <submittedName>
        <fullName evidence="9">Anaerobic ribonucleoside-triphosphate reductase activating protein</fullName>
    </submittedName>
</protein>
<dbReference type="PANTHER" id="PTHR30352">
    <property type="entry name" value="PYRUVATE FORMATE-LYASE-ACTIVATING ENZYME"/>
    <property type="match status" value="1"/>
</dbReference>
<keyword evidence="2" id="KW-0004">4Fe-4S</keyword>
<name>A0A2U2BVN8_9PROT</name>
<keyword evidence="10" id="KW-1185">Reference proteome</keyword>
<dbReference type="InterPro" id="IPR058240">
    <property type="entry name" value="rSAM_sf"/>
</dbReference>
<feature type="domain" description="Radical SAM core" evidence="8">
    <location>
        <begin position="34"/>
        <end position="248"/>
    </location>
</feature>
<evidence type="ECO:0000256" key="2">
    <source>
        <dbReference type="ARBA" id="ARBA00022485"/>
    </source>
</evidence>
<evidence type="ECO:0000256" key="4">
    <source>
        <dbReference type="ARBA" id="ARBA00022723"/>
    </source>
</evidence>
<dbReference type="EMBL" id="QEXV01000001">
    <property type="protein sequence ID" value="PWE18078.1"/>
    <property type="molecule type" value="Genomic_DNA"/>
</dbReference>
<keyword evidence="6" id="KW-0411">Iron-sulfur</keyword>
<reference evidence="10" key="1">
    <citation type="submission" date="2018-05" db="EMBL/GenBank/DDBJ databases">
        <authorList>
            <person name="Liu B.-T."/>
        </authorList>
    </citation>
    <scope>NUCLEOTIDE SEQUENCE [LARGE SCALE GENOMIC DNA]</scope>
    <source>
        <strain evidence="10">WD6-1</strain>
    </source>
</reference>
<evidence type="ECO:0000259" key="8">
    <source>
        <dbReference type="PROSITE" id="PS51918"/>
    </source>
</evidence>
<comment type="cofactor">
    <cofactor evidence="1">
        <name>[4Fe-4S] cluster</name>
        <dbReference type="ChEBI" id="CHEBI:49883"/>
    </cofactor>
</comment>
<sequence>MRSAPTSRSAAPVSPPREAPGLRVGGFEPFSTLDFPGRLAAVVFCQGCPLACGYCHNPDLIPATAERLIDFDSVLARLEARRDFLEAVVFSGGEPLAQAALAPAIEAVKARGFAVALHTAVTAPALLDRVLAHVDWVGFDVKAPFDRYDPVTGVAKAGPKARASLERLAASGVPFEARTTVWPVALDADDIRAIAFALQQLGVRRYVLQETRTADRRPWPGGSAIDDAALLDEVGAMFDEFEVRRAES</sequence>
<gene>
    <name evidence="9" type="ORF">DDZ18_00230</name>
</gene>
<comment type="caution">
    <text evidence="9">The sequence shown here is derived from an EMBL/GenBank/DDBJ whole genome shotgun (WGS) entry which is preliminary data.</text>
</comment>
<dbReference type="Proteomes" id="UP000245168">
    <property type="component" value="Unassembled WGS sequence"/>
</dbReference>
<dbReference type="OrthoDB" id="9792276at2"/>